<dbReference type="GO" id="GO:0003677">
    <property type="term" value="F:DNA binding"/>
    <property type="evidence" value="ECO:0007669"/>
    <property type="project" value="UniProtKB-KW"/>
</dbReference>
<name>A0A6C1TZ91_9CORY</name>
<dbReference type="RefSeq" id="WP_144772583.1">
    <property type="nucleotide sequence ID" value="NZ_RXIR01000003.1"/>
</dbReference>
<dbReference type="Proteomes" id="UP000336646">
    <property type="component" value="Unassembled WGS sequence"/>
</dbReference>
<sequence>MSIPADPWLTATEAAEEAKAHPHTIREACRRSELKASKRGKIWLIRRSALDAWIEGAA</sequence>
<reference evidence="2 3" key="1">
    <citation type="submission" date="2018-12" db="EMBL/GenBank/DDBJ databases">
        <title>Corynebacterium sanguinis sp. nov., a clinically-associated and environmental corynebacterium.</title>
        <authorList>
            <person name="Gonzales-Siles L."/>
            <person name="Jaen-Luchoro D."/>
            <person name="Cardew S."/>
            <person name="Inganas E."/>
            <person name="Ohlen M."/>
            <person name="Jensie-Markopolous S."/>
            <person name="Pinyeiro-Iglesias B."/>
            <person name="Molin K."/>
            <person name="Skovbjerg S."/>
            <person name="Svensson-Stadler L."/>
            <person name="Funke G."/>
            <person name="Moore E.R.B."/>
        </authorList>
    </citation>
    <scope>NUCLEOTIDE SEQUENCE [LARGE SCALE GENOMIC DNA]</scope>
    <source>
        <strain evidence="2 3">58734</strain>
    </source>
</reference>
<dbReference type="EMBL" id="RXIR01000003">
    <property type="protein sequence ID" value="TVS29822.1"/>
    <property type="molecule type" value="Genomic_DNA"/>
</dbReference>
<gene>
    <name evidence="2" type="ORF">EKI59_02565</name>
</gene>
<organism evidence="2 3">
    <name type="scientific">Corynebacterium sanguinis</name>
    <dbReference type="NCBI Taxonomy" id="2594913"/>
    <lineage>
        <taxon>Bacteria</taxon>
        <taxon>Bacillati</taxon>
        <taxon>Actinomycetota</taxon>
        <taxon>Actinomycetes</taxon>
        <taxon>Mycobacteriales</taxon>
        <taxon>Corynebacteriaceae</taxon>
        <taxon>Corynebacterium</taxon>
    </lineage>
</organism>
<evidence type="ECO:0000259" key="1">
    <source>
        <dbReference type="Pfam" id="PF12728"/>
    </source>
</evidence>
<dbReference type="InterPro" id="IPR041657">
    <property type="entry name" value="HTH_17"/>
</dbReference>
<dbReference type="AlphaFoldDB" id="A0A6C1TZ91"/>
<keyword evidence="2" id="KW-0238">DNA-binding</keyword>
<evidence type="ECO:0000313" key="3">
    <source>
        <dbReference type="Proteomes" id="UP000336646"/>
    </source>
</evidence>
<dbReference type="OrthoDB" id="5524782at2"/>
<feature type="domain" description="Helix-turn-helix" evidence="1">
    <location>
        <begin position="8"/>
        <end position="56"/>
    </location>
</feature>
<accession>A0A6C1TZ91</accession>
<dbReference type="Pfam" id="PF12728">
    <property type="entry name" value="HTH_17"/>
    <property type="match status" value="1"/>
</dbReference>
<dbReference type="InterPro" id="IPR010093">
    <property type="entry name" value="SinI_DNA-bd"/>
</dbReference>
<proteinExistence type="predicted"/>
<evidence type="ECO:0000313" key="2">
    <source>
        <dbReference type="EMBL" id="TVS29822.1"/>
    </source>
</evidence>
<protein>
    <submittedName>
        <fullName evidence="2">DNA-binding protein</fullName>
    </submittedName>
</protein>
<comment type="caution">
    <text evidence="2">The sequence shown here is derived from an EMBL/GenBank/DDBJ whole genome shotgun (WGS) entry which is preliminary data.</text>
</comment>
<dbReference type="NCBIfam" id="TIGR01764">
    <property type="entry name" value="excise"/>
    <property type="match status" value="1"/>
</dbReference>